<protein>
    <submittedName>
        <fullName evidence="1">Uncharacterized protein</fullName>
    </submittedName>
</protein>
<comment type="caution">
    <text evidence="1">The sequence shown here is derived from an EMBL/GenBank/DDBJ whole genome shotgun (WGS) entry which is preliminary data.</text>
</comment>
<accession>A0ABT3IEX9</accession>
<name>A0ABT3IEX9_9BACT</name>
<dbReference type="Proteomes" id="UP001207742">
    <property type="component" value="Unassembled WGS sequence"/>
</dbReference>
<organism evidence="1 2">
    <name type="scientific">Chitinophaga nivalis</name>
    <dbReference type="NCBI Taxonomy" id="2991709"/>
    <lineage>
        <taxon>Bacteria</taxon>
        <taxon>Pseudomonadati</taxon>
        <taxon>Bacteroidota</taxon>
        <taxon>Chitinophagia</taxon>
        <taxon>Chitinophagales</taxon>
        <taxon>Chitinophagaceae</taxon>
        <taxon>Chitinophaga</taxon>
    </lineage>
</organism>
<sequence length="189" mass="21101">MKPFNLLVAVLSTSLLFSCKKDKEEIVEPTPIENGPADFISMKVDGKEYADSLSEKSSFQKTSEQASTLNLVGRDGKKYNEKLGIRIIFPNHEIKTGVYGKVKEGLDNAIELININMQATDRSNVLETFRASGNNEKYPDDPFEIVITKVDDIAIEGHFSGKGRLKDTKAVAITEGKFKILRKNMLMLK</sequence>
<keyword evidence="2" id="KW-1185">Reference proteome</keyword>
<evidence type="ECO:0000313" key="1">
    <source>
        <dbReference type="EMBL" id="MCW3482365.1"/>
    </source>
</evidence>
<proteinExistence type="predicted"/>
<gene>
    <name evidence="1" type="ORF">OL497_00530</name>
</gene>
<evidence type="ECO:0000313" key="2">
    <source>
        <dbReference type="Proteomes" id="UP001207742"/>
    </source>
</evidence>
<reference evidence="1 2" key="1">
    <citation type="submission" date="2022-10" db="EMBL/GenBank/DDBJ databases">
        <title>Chitinophaga nivalis PC15 sp. nov., isolated from Pyeongchang county, South Korea.</title>
        <authorList>
            <person name="Trinh H.N."/>
        </authorList>
    </citation>
    <scope>NUCLEOTIDE SEQUENCE [LARGE SCALE GENOMIC DNA]</scope>
    <source>
        <strain evidence="1 2">PC14</strain>
    </source>
</reference>
<dbReference type="RefSeq" id="WP_264726689.1">
    <property type="nucleotide sequence ID" value="NZ_JAPDNR010000001.1"/>
</dbReference>
<dbReference type="EMBL" id="JAPDNS010000001">
    <property type="protein sequence ID" value="MCW3482365.1"/>
    <property type="molecule type" value="Genomic_DNA"/>
</dbReference>
<dbReference type="PROSITE" id="PS51257">
    <property type="entry name" value="PROKAR_LIPOPROTEIN"/>
    <property type="match status" value="1"/>
</dbReference>